<dbReference type="InterPro" id="IPR045336">
    <property type="entry name" value="MmgE_PrpD_N"/>
</dbReference>
<dbReference type="PANTHER" id="PTHR16943:SF8">
    <property type="entry name" value="2-METHYLCITRATE DEHYDRATASE"/>
    <property type="match status" value="1"/>
</dbReference>
<protein>
    <submittedName>
        <fullName evidence="4">2-methylcitrate dehydratase PrpD</fullName>
    </submittedName>
</protein>
<reference evidence="5" key="1">
    <citation type="submission" date="2016-06" db="EMBL/GenBank/DDBJ databases">
        <authorList>
            <person name="Varghese N."/>
        </authorList>
    </citation>
    <scope>NUCLEOTIDE SEQUENCE [LARGE SCALE GENOMIC DNA]</scope>
    <source>
        <strain evidence="5">DSM 45555</strain>
    </source>
</reference>
<evidence type="ECO:0000259" key="3">
    <source>
        <dbReference type="Pfam" id="PF19305"/>
    </source>
</evidence>
<dbReference type="InterPro" id="IPR042183">
    <property type="entry name" value="MmgE/PrpD_sf_1"/>
</dbReference>
<dbReference type="InterPro" id="IPR005656">
    <property type="entry name" value="MmgE_PrpD"/>
</dbReference>
<dbReference type="Pfam" id="PF03972">
    <property type="entry name" value="MmgE_PrpD_N"/>
    <property type="match status" value="1"/>
</dbReference>
<gene>
    <name evidence="4" type="ORF">GA0070215_106157</name>
</gene>
<dbReference type="Gene3D" id="1.10.4100.10">
    <property type="entry name" value="2-methylcitrate dehydratase PrpD"/>
    <property type="match status" value="1"/>
</dbReference>
<dbReference type="PANTHER" id="PTHR16943">
    <property type="entry name" value="2-METHYLCITRATE DEHYDRATASE-RELATED"/>
    <property type="match status" value="1"/>
</dbReference>
<dbReference type="GO" id="GO:0016829">
    <property type="term" value="F:lyase activity"/>
    <property type="evidence" value="ECO:0007669"/>
    <property type="project" value="InterPro"/>
</dbReference>
<dbReference type="EMBL" id="FMCV01000006">
    <property type="protein sequence ID" value="SCF03737.1"/>
    <property type="molecule type" value="Genomic_DNA"/>
</dbReference>
<dbReference type="RefSeq" id="WP_091044691.1">
    <property type="nucleotide sequence ID" value="NZ_FMCV01000006.1"/>
</dbReference>
<dbReference type="Gene3D" id="3.30.1330.120">
    <property type="entry name" value="2-methylcitrate dehydratase PrpD"/>
    <property type="match status" value="1"/>
</dbReference>
<name>A0A1C4X5L5_9ACTN</name>
<sequence>MNPTAALARWAADLRYDDLSADLVGRVRGLLLDHLGVAVLGSTRDHHRRWVSTELRMGGGEPGLSTVVGTALRVAPDRAAFLNGVAGSSGPNLDDVWHGSLGHPGVGTFPALLARGEEVRASGRALVEAAVVGYEVTMRIGTALGRSAFDRGWHPRGGCNAAAAAVASLKVGGEQRAEVYQAAIGLAVNAAAGVVGAAYFSDAWYALSGQASREGLLAGLAAHAGLRATDEPLAADRGYLAAASDEVDLDSLTEGLGGEPMLMLAGQKLYPSSGATHAALEAAMTARAELGRDAAEIVEINGWGFREMVDVLGRAHPSTALAASMSTPYVVACGVRDGGFELSHLDPGRIADPELARLQSVTRLAVDDRLDRMPPRHLGARIQLVARDGRQATAEVLAASGHAGNPLEFDRVAGKVRRLLAGRWPEASVERLVDGAAALPATDVEALMRVVRLGG</sequence>
<evidence type="ECO:0000256" key="1">
    <source>
        <dbReference type="ARBA" id="ARBA00006174"/>
    </source>
</evidence>
<organism evidence="4 5">
    <name type="scientific">Micromonospora marina</name>
    <dbReference type="NCBI Taxonomy" id="307120"/>
    <lineage>
        <taxon>Bacteria</taxon>
        <taxon>Bacillati</taxon>
        <taxon>Actinomycetota</taxon>
        <taxon>Actinomycetes</taxon>
        <taxon>Micromonosporales</taxon>
        <taxon>Micromonosporaceae</taxon>
        <taxon>Micromonospora</taxon>
    </lineage>
</organism>
<dbReference type="InterPro" id="IPR036148">
    <property type="entry name" value="MmgE/PrpD_sf"/>
</dbReference>
<evidence type="ECO:0000313" key="4">
    <source>
        <dbReference type="EMBL" id="SCF03737.1"/>
    </source>
</evidence>
<dbReference type="SUPFAM" id="SSF103378">
    <property type="entry name" value="2-methylcitrate dehydratase PrpD"/>
    <property type="match status" value="1"/>
</dbReference>
<dbReference type="InterPro" id="IPR045337">
    <property type="entry name" value="MmgE_PrpD_C"/>
</dbReference>
<dbReference type="InterPro" id="IPR042188">
    <property type="entry name" value="MmgE/PrpD_sf_2"/>
</dbReference>
<dbReference type="Pfam" id="PF19305">
    <property type="entry name" value="MmgE_PrpD_C"/>
    <property type="match status" value="1"/>
</dbReference>
<accession>A0A1C4X5L5</accession>
<comment type="similarity">
    <text evidence="1">Belongs to the PrpD family.</text>
</comment>
<dbReference type="Proteomes" id="UP000198551">
    <property type="component" value="Unassembled WGS sequence"/>
</dbReference>
<evidence type="ECO:0000313" key="5">
    <source>
        <dbReference type="Proteomes" id="UP000198551"/>
    </source>
</evidence>
<proteinExistence type="inferred from homology"/>
<evidence type="ECO:0000259" key="2">
    <source>
        <dbReference type="Pfam" id="PF03972"/>
    </source>
</evidence>
<feature type="domain" description="MmgE/PrpD N-terminal" evidence="2">
    <location>
        <begin position="6"/>
        <end position="249"/>
    </location>
</feature>
<feature type="domain" description="MmgE/PrpD C-terminal" evidence="3">
    <location>
        <begin position="270"/>
        <end position="431"/>
    </location>
</feature>
<dbReference type="AlphaFoldDB" id="A0A1C4X5L5"/>
<keyword evidence="5" id="KW-1185">Reference proteome</keyword>